<organism evidence="1 2">
    <name type="scientific">Haemaphysalis longicornis</name>
    <name type="common">Bush tick</name>
    <dbReference type="NCBI Taxonomy" id="44386"/>
    <lineage>
        <taxon>Eukaryota</taxon>
        <taxon>Metazoa</taxon>
        <taxon>Ecdysozoa</taxon>
        <taxon>Arthropoda</taxon>
        <taxon>Chelicerata</taxon>
        <taxon>Arachnida</taxon>
        <taxon>Acari</taxon>
        <taxon>Parasitiformes</taxon>
        <taxon>Ixodida</taxon>
        <taxon>Ixodoidea</taxon>
        <taxon>Ixodidae</taxon>
        <taxon>Haemaphysalinae</taxon>
        <taxon>Haemaphysalis</taxon>
    </lineage>
</organism>
<dbReference type="AlphaFoldDB" id="A0A9J6F9V1"/>
<name>A0A9J6F9V1_HAELO</name>
<proteinExistence type="predicted"/>
<accession>A0A9J6F9V1</accession>
<keyword evidence="2" id="KW-1185">Reference proteome</keyword>
<dbReference type="VEuPathDB" id="VectorBase:HLOH_050564"/>
<gene>
    <name evidence="1" type="ORF">HPB48_011701</name>
</gene>
<reference evidence="1 2" key="1">
    <citation type="journal article" date="2020" name="Cell">
        <title>Large-Scale Comparative Analyses of Tick Genomes Elucidate Their Genetic Diversity and Vector Capacities.</title>
        <authorList>
            <consortium name="Tick Genome and Microbiome Consortium (TIGMIC)"/>
            <person name="Jia N."/>
            <person name="Wang J."/>
            <person name="Shi W."/>
            <person name="Du L."/>
            <person name="Sun Y."/>
            <person name="Zhan W."/>
            <person name="Jiang J.F."/>
            <person name="Wang Q."/>
            <person name="Zhang B."/>
            <person name="Ji P."/>
            <person name="Bell-Sakyi L."/>
            <person name="Cui X.M."/>
            <person name="Yuan T.T."/>
            <person name="Jiang B.G."/>
            <person name="Yang W.F."/>
            <person name="Lam T.T."/>
            <person name="Chang Q.C."/>
            <person name="Ding S.J."/>
            <person name="Wang X.J."/>
            <person name="Zhu J.G."/>
            <person name="Ruan X.D."/>
            <person name="Zhao L."/>
            <person name="Wei J.T."/>
            <person name="Ye R.Z."/>
            <person name="Que T.C."/>
            <person name="Du C.H."/>
            <person name="Zhou Y.H."/>
            <person name="Cheng J.X."/>
            <person name="Dai P.F."/>
            <person name="Guo W.B."/>
            <person name="Han X.H."/>
            <person name="Huang E.J."/>
            <person name="Li L.F."/>
            <person name="Wei W."/>
            <person name="Gao Y.C."/>
            <person name="Liu J.Z."/>
            <person name="Shao H.Z."/>
            <person name="Wang X."/>
            <person name="Wang C.C."/>
            <person name="Yang T.C."/>
            <person name="Huo Q.B."/>
            <person name="Li W."/>
            <person name="Chen H.Y."/>
            <person name="Chen S.E."/>
            <person name="Zhou L.G."/>
            <person name="Ni X.B."/>
            <person name="Tian J.H."/>
            <person name="Sheng Y."/>
            <person name="Liu T."/>
            <person name="Pan Y.S."/>
            <person name="Xia L.Y."/>
            <person name="Li J."/>
            <person name="Zhao F."/>
            <person name="Cao W.C."/>
        </authorList>
    </citation>
    <scope>NUCLEOTIDE SEQUENCE [LARGE SCALE GENOMIC DNA]</scope>
    <source>
        <strain evidence="1">HaeL-2018</strain>
    </source>
</reference>
<evidence type="ECO:0000313" key="2">
    <source>
        <dbReference type="Proteomes" id="UP000821853"/>
    </source>
</evidence>
<comment type="caution">
    <text evidence="1">The sequence shown here is derived from an EMBL/GenBank/DDBJ whole genome shotgun (WGS) entry which is preliminary data.</text>
</comment>
<dbReference type="Proteomes" id="UP000821853">
    <property type="component" value="Chromosome 1"/>
</dbReference>
<sequence length="134" mass="14840">MKAMSSEETDSWQCATCRVRKERQPLSATPTSDDKRAEGPTEANACCAEIVREIKKLGEVVTALKNKIDSVDSIVSMQVVKNDAIEAKLDMSLQSTQEIEKAMSLLSDKYDEILTKVDGQGKTVRTVEKESRLT</sequence>
<protein>
    <submittedName>
        <fullName evidence="1">Uncharacterized protein</fullName>
    </submittedName>
</protein>
<evidence type="ECO:0000313" key="1">
    <source>
        <dbReference type="EMBL" id="KAH9359551.1"/>
    </source>
</evidence>
<dbReference type="EMBL" id="JABSTR010000001">
    <property type="protein sequence ID" value="KAH9359551.1"/>
    <property type="molecule type" value="Genomic_DNA"/>
</dbReference>